<organism evidence="1 2">
    <name type="scientific">Archaeoglobus sulfaticallidus PM70-1</name>
    <dbReference type="NCBI Taxonomy" id="387631"/>
    <lineage>
        <taxon>Archaea</taxon>
        <taxon>Methanobacteriati</taxon>
        <taxon>Methanobacteriota</taxon>
        <taxon>Archaeoglobi</taxon>
        <taxon>Archaeoglobales</taxon>
        <taxon>Archaeoglobaceae</taxon>
        <taxon>Archaeoglobus</taxon>
    </lineage>
</organism>
<dbReference type="Proteomes" id="UP000013307">
    <property type="component" value="Chromosome"/>
</dbReference>
<protein>
    <submittedName>
        <fullName evidence="1">Uncharacterized protein</fullName>
    </submittedName>
</protein>
<dbReference type="AlphaFoldDB" id="N0BL86"/>
<dbReference type="KEGG" id="ast:Asulf_01315"/>
<dbReference type="HOGENOM" id="CLU_2299198_0_0_2"/>
<dbReference type="EMBL" id="CP005290">
    <property type="protein sequence ID" value="AGK61306.1"/>
    <property type="molecule type" value="Genomic_DNA"/>
</dbReference>
<evidence type="ECO:0000313" key="1">
    <source>
        <dbReference type="EMBL" id="AGK61306.1"/>
    </source>
</evidence>
<name>N0BL86_9EURY</name>
<dbReference type="STRING" id="387631.Asulf_01315"/>
<keyword evidence="2" id="KW-1185">Reference proteome</keyword>
<accession>N0BL86</accession>
<proteinExistence type="predicted"/>
<gene>
    <name evidence="1" type="ORF">Asulf_01315</name>
</gene>
<sequence>MMNGRYVIGVSSVTYKRVRSGEIYEEDEIKIAHEVTHYNERVISPVYATEMKLRWLKRLFGGSLNAANFFEDVFSKAVLAEIGYSKEKVEKCVRVPLSPF</sequence>
<reference evidence="1 2" key="1">
    <citation type="journal article" date="2013" name="Genome Announc.">
        <title>Complete Genome Sequence of the Thermophilic and Facultatively Chemolithoautotrophic Sulfate Reducer Archaeoglobus sulfaticallidus Strain PM70-1T.</title>
        <authorList>
            <person name="Stokke R."/>
            <person name="Hocking W.P."/>
            <person name="Steinsbu B.O."/>
            <person name="Steen I.H."/>
        </authorList>
    </citation>
    <scope>NUCLEOTIDE SEQUENCE [LARGE SCALE GENOMIC DNA]</scope>
    <source>
        <strain evidence="1">PM70-1</strain>
    </source>
</reference>
<evidence type="ECO:0000313" key="2">
    <source>
        <dbReference type="Proteomes" id="UP000013307"/>
    </source>
</evidence>